<keyword evidence="1" id="KW-0812">Transmembrane</keyword>
<organism evidence="3">
    <name type="scientific">Gordonia amarae</name>
    <dbReference type="NCBI Taxonomy" id="36821"/>
    <lineage>
        <taxon>Bacteria</taxon>
        <taxon>Bacillati</taxon>
        <taxon>Actinomycetota</taxon>
        <taxon>Actinomycetes</taxon>
        <taxon>Mycobacteriales</taxon>
        <taxon>Gordoniaceae</taxon>
        <taxon>Gordonia</taxon>
    </lineage>
</organism>
<feature type="transmembrane region" description="Helical" evidence="1">
    <location>
        <begin position="35"/>
        <end position="52"/>
    </location>
</feature>
<feature type="transmembrane region" description="Helical" evidence="1">
    <location>
        <begin position="102"/>
        <end position="122"/>
    </location>
</feature>
<name>A0A857MK39_9ACTN</name>
<evidence type="ECO:0000259" key="2">
    <source>
        <dbReference type="Pfam" id="PF20182"/>
    </source>
</evidence>
<feature type="transmembrane region" description="Helical" evidence="1">
    <location>
        <begin position="181"/>
        <end position="206"/>
    </location>
</feature>
<feature type="domain" description="DUF6545" evidence="2">
    <location>
        <begin position="251"/>
        <end position="361"/>
    </location>
</feature>
<protein>
    <recommendedName>
        <fullName evidence="2">DUF6545 domain-containing protein</fullName>
    </recommendedName>
</protein>
<sequence>MVSVGIFNTIALVVFSVAFCWRLDQIRKHGGGFQAIALTVSIAALVIAFVSANGDVVEAIDTLTFTGAARVVFYAMLSLGVAALILVFFFPSPGDTRKRRIGFEAVPLVVSLIGLQATMLVTLVTPLNLRTKDLTEWNAQNIAFGLFFLIASFYLGYGFISCIRSIRQFLRTADGYLKVSLSLLAAGLALLAISSITQILFVVFGMTSLAQVPWLMRFSQVAAVVGVVLFLMGICYPMVYGKWQAFRSERRRTRDDAELVPLWKLVTGAVPEVVLPGAGKQTATERYHRRIVETRDALTQLSPYLSEDFEIADDDTRVTMLYDAVDSYVAYGKTTGDVRDMLPAEGEGIDADAAPLVRMSRIVALDQQAMAQSAG</sequence>
<feature type="transmembrane region" description="Helical" evidence="1">
    <location>
        <begin position="72"/>
        <end position="90"/>
    </location>
</feature>
<feature type="transmembrane region" description="Helical" evidence="1">
    <location>
        <begin position="218"/>
        <end position="241"/>
    </location>
</feature>
<dbReference type="InterPro" id="IPR050039">
    <property type="entry name" value="MAB_1171c-like"/>
</dbReference>
<dbReference type="InterPro" id="IPR046675">
    <property type="entry name" value="DUF6545"/>
</dbReference>
<gene>
    <name evidence="3" type="ORF">GII30_22970</name>
</gene>
<evidence type="ECO:0000313" key="3">
    <source>
        <dbReference type="EMBL" id="QHN41639.1"/>
    </source>
</evidence>
<keyword evidence="1" id="KW-0472">Membrane</keyword>
<dbReference type="NCBIfam" id="NF042915">
    <property type="entry name" value="MAB_1171c_fam"/>
    <property type="match status" value="1"/>
</dbReference>
<keyword evidence="1" id="KW-1133">Transmembrane helix</keyword>
<dbReference type="Pfam" id="PF20182">
    <property type="entry name" value="DUF6545"/>
    <property type="match status" value="1"/>
</dbReference>
<proteinExistence type="predicted"/>
<feature type="transmembrane region" description="Helical" evidence="1">
    <location>
        <begin position="142"/>
        <end position="160"/>
    </location>
</feature>
<feature type="transmembrane region" description="Helical" evidence="1">
    <location>
        <begin position="6"/>
        <end position="23"/>
    </location>
</feature>
<dbReference type="AlphaFoldDB" id="A0A857MK39"/>
<reference evidence="3" key="1">
    <citation type="journal article" date="2021" name="Nat. Microbiol.">
        <title>Cocultivation of an ultrasmall environmental parasitic bacterium with lytic ability against bacteria associated with wastewater foams.</title>
        <authorList>
            <person name="Batinovic S."/>
            <person name="Rose J.J.A."/>
            <person name="Ratcliffe J."/>
            <person name="Seviour R.J."/>
            <person name="Petrovski S."/>
        </authorList>
    </citation>
    <scope>NUCLEOTIDE SEQUENCE</scope>
    <source>
        <strain evidence="3">CON44</strain>
    </source>
</reference>
<dbReference type="EMBL" id="CP045810">
    <property type="protein sequence ID" value="QHN41639.1"/>
    <property type="molecule type" value="Genomic_DNA"/>
</dbReference>
<evidence type="ECO:0000256" key="1">
    <source>
        <dbReference type="SAM" id="Phobius"/>
    </source>
</evidence>
<accession>A0A857MK39</accession>